<dbReference type="EMBL" id="GACK01008064">
    <property type="protein sequence ID" value="JAA56970.1"/>
    <property type="molecule type" value="mRNA"/>
</dbReference>
<keyword evidence="1" id="KW-0812">Transmembrane</keyword>
<organism evidence="2">
    <name type="scientific">Rhipicephalus pulchellus</name>
    <name type="common">Yellow backed tick</name>
    <name type="synonym">Dermacentor pulchellus</name>
    <dbReference type="NCBI Taxonomy" id="72859"/>
    <lineage>
        <taxon>Eukaryota</taxon>
        <taxon>Metazoa</taxon>
        <taxon>Ecdysozoa</taxon>
        <taxon>Arthropoda</taxon>
        <taxon>Chelicerata</taxon>
        <taxon>Arachnida</taxon>
        <taxon>Acari</taxon>
        <taxon>Parasitiformes</taxon>
        <taxon>Ixodida</taxon>
        <taxon>Ixodoidea</taxon>
        <taxon>Ixodidae</taxon>
        <taxon>Rhipicephalinae</taxon>
        <taxon>Rhipicephalus</taxon>
        <taxon>Rhipicephalus</taxon>
    </lineage>
</organism>
<dbReference type="AlphaFoldDB" id="L7LYU9"/>
<feature type="transmembrane region" description="Helical" evidence="1">
    <location>
        <begin position="37"/>
        <end position="60"/>
    </location>
</feature>
<feature type="transmembrane region" description="Helical" evidence="1">
    <location>
        <begin position="66"/>
        <end position="87"/>
    </location>
</feature>
<name>L7LYU9_RHIPC</name>
<proteinExistence type="evidence at transcript level"/>
<keyword evidence="1" id="KW-0472">Membrane</keyword>
<accession>L7LYU9</accession>
<keyword evidence="1" id="KW-1133">Transmembrane helix</keyword>
<evidence type="ECO:0000256" key="1">
    <source>
        <dbReference type="SAM" id="Phobius"/>
    </source>
</evidence>
<feature type="transmembrane region" description="Helical" evidence="1">
    <location>
        <begin position="6"/>
        <end position="25"/>
    </location>
</feature>
<reference evidence="2" key="1">
    <citation type="submission" date="2012-11" db="EMBL/GenBank/DDBJ databases">
        <authorList>
            <person name="Lucero-Rivera Y.E."/>
            <person name="Tovar-Ramirez D."/>
        </authorList>
    </citation>
    <scope>NUCLEOTIDE SEQUENCE</scope>
    <source>
        <tissue evidence="2">Salivary gland</tissue>
    </source>
</reference>
<sequence length="91" mass="10849">MPSFSFHIVYLNSHFFISLNIVFTVSPFSLTGSTYHMYSYLFIYLFTYLLIFFLTSRIFWHLCLIAILNFVTFFYFCCLLLFCILCIDTPA</sequence>
<evidence type="ECO:0000313" key="2">
    <source>
        <dbReference type="EMBL" id="JAA56970.1"/>
    </source>
</evidence>
<reference evidence="2" key="2">
    <citation type="journal article" date="2015" name="J. Proteomics">
        <title>Sexual differences in the sialomes of the zebra tick, Rhipicephalus pulchellus.</title>
        <authorList>
            <person name="Tan A.W."/>
            <person name="Francischetti I.M."/>
            <person name="Slovak M."/>
            <person name="Kini R.M."/>
            <person name="Ribeiro J.M."/>
        </authorList>
    </citation>
    <scope>NUCLEOTIDE SEQUENCE</scope>
    <source>
        <tissue evidence="2">Salivary gland</tissue>
    </source>
</reference>
<protein>
    <submittedName>
        <fullName evidence="2">Uncharacterized protein</fullName>
    </submittedName>
</protein>